<feature type="domain" description="Acyl-CoA dehydrogenase/oxidase C-terminal" evidence="7">
    <location>
        <begin position="229"/>
        <end position="351"/>
    </location>
</feature>
<dbReference type="Proteomes" id="UP000291301">
    <property type="component" value="Unassembled WGS sequence"/>
</dbReference>
<feature type="domain" description="Acyl-CoA dehydrogenase/oxidase N-terminal" evidence="9">
    <location>
        <begin position="6"/>
        <end position="115"/>
    </location>
</feature>
<dbReference type="InterPro" id="IPR009075">
    <property type="entry name" value="AcylCo_DH/oxidase_C"/>
</dbReference>
<dbReference type="GO" id="GO:0003995">
    <property type="term" value="F:acyl-CoA dehydrogenase activity"/>
    <property type="evidence" value="ECO:0007669"/>
    <property type="project" value="TreeGrafter"/>
</dbReference>
<evidence type="ECO:0000256" key="5">
    <source>
        <dbReference type="ARBA" id="ARBA00023002"/>
    </source>
</evidence>
<feature type="domain" description="Acyl-CoA oxidase/dehydrogenase middle" evidence="8">
    <location>
        <begin position="120"/>
        <end position="213"/>
    </location>
</feature>
<dbReference type="Pfam" id="PF02770">
    <property type="entry name" value="Acyl-CoA_dh_M"/>
    <property type="match status" value="1"/>
</dbReference>
<dbReference type="Gene3D" id="1.20.140.10">
    <property type="entry name" value="Butyryl-CoA Dehydrogenase, subunit A, domain 3"/>
    <property type="match status" value="1"/>
</dbReference>
<dbReference type="CDD" id="cd00567">
    <property type="entry name" value="ACAD"/>
    <property type="match status" value="1"/>
</dbReference>
<gene>
    <name evidence="10" type="ORF">E0D97_11545</name>
</gene>
<evidence type="ECO:0000256" key="1">
    <source>
        <dbReference type="ARBA" id="ARBA00001974"/>
    </source>
</evidence>
<dbReference type="RefSeq" id="WP_131569019.1">
    <property type="nucleotide sequence ID" value="NZ_JAINFK010000003.1"/>
</dbReference>
<dbReference type="InterPro" id="IPR009100">
    <property type="entry name" value="AcylCoA_DH/oxidase_NM_dom_sf"/>
</dbReference>
<evidence type="ECO:0000256" key="3">
    <source>
        <dbReference type="ARBA" id="ARBA00022630"/>
    </source>
</evidence>
<evidence type="ECO:0000259" key="7">
    <source>
        <dbReference type="Pfam" id="PF00441"/>
    </source>
</evidence>
<comment type="cofactor">
    <cofactor evidence="1 6">
        <name>FAD</name>
        <dbReference type="ChEBI" id="CHEBI:57692"/>
    </cofactor>
</comment>
<keyword evidence="3 6" id="KW-0285">Flavoprotein</keyword>
<evidence type="ECO:0000256" key="2">
    <source>
        <dbReference type="ARBA" id="ARBA00009347"/>
    </source>
</evidence>
<evidence type="ECO:0000259" key="8">
    <source>
        <dbReference type="Pfam" id="PF02770"/>
    </source>
</evidence>
<evidence type="ECO:0000256" key="4">
    <source>
        <dbReference type="ARBA" id="ARBA00022827"/>
    </source>
</evidence>
<protein>
    <submittedName>
        <fullName evidence="10">Pimeloyl-CoA dehydrogenase small subunit</fullName>
    </submittedName>
</protein>
<keyword evidence="11" id="KW-1185">Reference proteome</keyword>
<organism evidence="10 11">
    <name type="scientific">Oricola cellulosilytica</name>
    <dbReference type="NCBI Taxonomy" id="1429082"/>
    <lineage>
        <taxon>Bacteria</taxon>
        <taxon>Pseudomonadati</taxon>
        <taxon>Pseudomonadota</taxon>
        <taxon>Alphaproteobacteria</taxon>
        <taxon>Hyphomicrobiales</taxon>
        <taxon>Ahrensiaceae</taxon>
        <taxon>Oricola</taxon>
    </lineage>
</organism>
<evidence type="ECO:0000256" key="6">
    <source>
        <dbReference type="RuleBase" id="RU362125"/>
    </source>
</evidence>
<dbReference type="InterPro" id="IPR036250">
    <property type="entry name" value="AcylCo_DH-like_C"/>
</dbReference>
<dbReference type="InterPro" id="IPR037069">
    <property type="entry name" value="AcylCoA_DH/ox_N_sf"/>
</dbReference>
<dbReference type="Gene3D" id="1.10.540.10">
    <property type="entry name" value="Acyl-CoA dehydrogenase/oxidase, N-terminal domain"/>
    <property type="match status" value="1"/>
</dbReference>
<keyword evidence="4 6" id="KW-0274">FAD</keyword>
<evidence type="ECO:0000313" key="11">
    <source>
        <dbReference type="Proteomes" id="UP000291301"/>
    </source>
</evidence>
<dbReference type="PANTHER" id="PTHR43884:SF20">
    <property type="entry name" value="ACYL-COA DEHYDROGENASE FADE28"/>
    <property type="match status" value="1"/>
</dbReference>
<accession>A0A4R0P9Y0</accession>
<dbReference type="Pfam" id="PF02771">
    <property type="entry name" value="Acyl-CoA_dh_N"/>
    <property type="match status" value="1"/>
</dbReference>
<keyword evidence="5 6" id="KW-0560">Oxidoreductase</keyword>
<dbReference type="InterPro" id="IPR046373">
    <property type="entry name" value="Acyl-CoA_Oxase/DH_mid-dom_sf"/>
</dbReference>
<dbReference type="PANTHER" id="PTHR43884">
    <property type="entry name" value="ACYL-COA DEHYDROGENASE"/>
    <property type="match status" value="1"/>
</dbReference>
<dbReference type="AlphaFoldDB" id="A0A4R0P9Y0"/>
<dbReference type="GO" id="GO:0050660">
    <property type="term" value="F:flavin adenine dinucleotide binding"/>
    <property type="evidence" value="ECO:0007669"/>
    <property type="project" value="InterPro"/>
</dbReference>
<dbReference type="SUPFAM" id="SSF47203">
    <property type="entry name" value="Acyl-CoA dehydrogenase C-terminal domain-like"/>
    <property type="match status" value="1"/>
</dbReference>
<evidence type="ECO:0000259" key="9">
    <source>
        <dbReference type="Pfam" id="PF02771"/>
    </source>
</evidence>
<dbReference type="SUPFAM" id="SSF56645">
    <property type="entry name" value="Acyl-CoA dehydrogenase NM domain-like"/>
    <property type="match status" value="1"/>
</dbReference>
<reference evidence="10 11" key="1">
    <citation type="journal article" date="2015" name="Antonie Van Leeuwenhoek">
        <title>Oricola cellulosilytica gen. nov., sp. nov., a cellulose-degrading bacterium of the family Phyllobacteriaceae isolated from surface seashore water, and emended descriptions of Mesorhizobium loti and Phyllobacterium myrsinacearum.</title>
        <authorList>
            <person name="Hameed A."/>
            <person name="Shahina M."/>
            <person name="Lai W.A."/>
            <person name="Lin S.Y."/>
            <person name="Young L.S."/>
            <person name="Liu Y.C."/>
            <person name="Hsu Y.H."/>
            <person name="Young C.C."/>
        </authorList>
    </citation>
    <scope>NUCLEOTIDE SEQUENCE [LARGE SCALE GENOMIC DNA]</scope>
    <source>
        <strain evidence="10 11">KCTC 52183</strain>
    </source>
</reference>
<evidence type="ECO:0000313" key="10">
    <source>
        <dbReference type="EMBL" id="TCD13735.1"/>
    </source>
</evidence>
<dbReference type="Pfam" id="PF00441">
    <property type="entry name" value="Acyl-CoA_dh_1"/>
    <property type="match status" value="1"/>
</dbReference>
<dbReference type="InterPro" id="IPR013786">
    <property type="entry name" value="AcylCoA_DH/ox_N"/>
</dbReference>
<dbReference type="EMBL" id="SJST01000004">
    <property type="protein sequence ID" value="TCD13735.1"/>
    <property type="molecule type" value="Genomic_DNA"/>
</dbReference>
<dbReference type="Gene3D" id="2.40.110.10">
    <property type="entry name" value="Butyryl-CoA Dehydrogenase, subunit A, domain 2"/>
    <property type="match status" value="1"/>
</dbReference>
<dbReference type="InterPro" id="IPR006091">
    <property type="entry name" value="Acyl-CoA_Oxase/DH_mid-dom"/>
</dbReference>
<proteinExistence type="inferred from homology"/>
<comment type="caution">
    <text evidence="10">The sequence shown here is derived from an EMBL/GenBank/DDBJ whole genome shotgun (WGS) entry which is preliminary data.</text>
</comment>
<sequence>MDFSLTDEQRMLKDTLARFVADNYGIEVRHEIAASPEGFSRDIWSQFAELGIIGALFAEADGGFGGGGFDLSTVFEEIGRGLVVEPLLASVLGGNAIASLGDEAQKARLEGVIAGETIVALAHGEPQSRYDHVHVETRAERDGDGWRLNGEKAVVLNGDSAGTLVVSARTGGEVWDEEGISLFLVPANAEGVTARGYPTIDGLHAAEIAFEAVTLDGGALLGREGGAFPALEETLARGALALSAEAIGAMEVCRDITIEYLKTRRQFGVPIGKFQALQHRMATLLMEIEQARSSVINAAGCLNRSREERELAVSAAKAMTGRIGRMVAEEAIQMHGGIAMTWEYSLGHYAKRLVMIDHQFGDVDFHTARYAEIAAVAGV</sequence>
<name>A0A4R0P9Y0_9HYPH</name>
<dbReference type="OrthoDB" id="9775090at2"/>
<comment type="similarity">
    <text evidence="2 6">Belongs to the acyl-CoA dehydrogenase family.</text>
</comment>